<proteinExistence type="predicted"/>
<sequence length="174" mass="19378">MSWTAPEVTRVDGPFAGDERSVLLGFLEYHRATFLWKCLGLTGEQLARRAVPPSPLSLLGLVRHLTDVELSWFVHRVAGKPVEFHFIDTDPDDPDVEFTKATAETAAQDYTNLLVALDSARAALAAVSLDHTFEHPKLGTISARWVIMHMIEEYARHNGHADFLREQIDGATGE</sequence>
<keyword evidence="2" id="KW-1185">Reference proteome</keyword>
<dbReference type="Pfam" id="PF04978">
    <property type="entry name" value="MST"/>
    <property type="match status" value="1"/>
</dbReference>
<dbReference type="InterPro" id="IPR034660">
    <property type="entry name" value="DinB/YfiT-like"/>
</dbReference>
<name>A0A1W2FEK5_KIBAR</name>
<dbReference type="EMBL" id="FWXV01000006">
    <property type="protein sequence ID" value="SMD20320.1"/>
    <property type="molecule type" value="Genomic_DNA"/>
</dbReference>
<dbReference type="Gene3D" id="1.20.120.450">
    <property type="entry name" value="dinb family like domain"/>
    <property type="match status" value="1"/>
</dbReference>
<dbReference type="Proteomes" id="UP000192674">
    <property type="component" value="Unassembled WGS sequence"/>
</dbReference>
<dbReference type="InterPro" id="IPR007061">
    <property type="entry name" value="MST-like"/>
</dbReference>
<evidence type="ECO:0000313" key="2">
    <source>
        <dbReference type="Proteomes" id="UP000192674"/>
    </source>
</evidence>
<evidence type="ECO:0008006" key="3">
    <source>
        <dbReference type="Google" id="ProtNLM"/>
    </source>
</evidence>
<accession>A0A1W2FEK5</accession>
<evidence type="ECO:0000313" key="1">
    <source>
        <dbReference type="EMBL" id="SMD20320.1"/>
    </source>
</evidence>
<dbReference type="SUPFAM" id="SSF109854">
    <property type="entry name" value="DinB/YfiT-like putative metalloenzymes"/>
    <property type="match status" value="1"/>
</dbReference>
<dbReference type="AlphaFoldDB" id="A0A1W2FEK5"/>
<organism evidence="1 2">
    <name type="scientific">Kibdelosporangium aridum</name>
    <dbReference type="NCBI Taxonomy" id="2030"/>
    <lineage>
        <taxon>Bacteria</taxon>
        <taxon>Bacillati</taxon>
        <taxon>Actinomycetota</taxon>
        <taxon>Actinomycetes</taxon>
        <taxon>Pseudonocardiales</taxon>
        <taxon>Pseudonocardiaceae</taxon>
        <taxon>Kibdelosporangium</taxon>
    </lineage>
</organism>
<protein>
    <recommendedName>
        <fullName evidence="3">DinB family protein</fullName>
    </recommendedName>
</protein>
<dbReference type="OrthoDB" id="4548523at2"/>
<dbReference type="RefSeq" id="WP_084430489.1">
    <property type="nucleotide sequence ID" value="NZ_FWXV01000006.1"/>
</dbReference>
<gene>
    <name evidence="1" type="ORF">SAMN05661093_06365</name>
</gene>
<reference evidence="1 2" key="1">
    <citation type="submission" date="2017-04" db="EMBL/GenBank/DDBJ databases">
        <authorList>
            <person name="Afonso C.L."/>
            <person name="Miller P.J."/>
            <person name="Scott M.A."/>
            <person name="Spackman E."/>
            <person name="Goraichik I."/>
            <person name="Dimitrov K.M."/>
            <person name="Suarez D.L."/>
            <person name="Swayne D.E."/>
        </authorList>
    </citation>
    <scope>NUCLEOTIDE SEQUENCE [LARGE SCALE GENOMIC DNA]</scope>
    <source>
        <strain evidence="1 2">DSM 43828</strain>
    </source>
</reference>